<sequence>MAEPALKDRLNDALSAARSVIGVLAGCAALALFVSEFGAIQTATEKFLSHAGAMTKLSVAGFEVELDQKTVSTALASVMDQLDSQRLSGPATEMIAELGPAEFARLMDIGRLGPVCEYDGASAQMRADVAIDYLLKEKELARLVANPDRLTRVTAESRQKAEAGASDPHGAATFCYSLELTGLGHDVRTALVQTFKFAFKPSGNAPRPKPAARPDAVAGL</sequence>
<feature type="transmembrane region" description="Helical" evidence="1">
    <location>
        <begin position="20"/>
        <end position="40"/>
    </location>
</feature>
<protein>
    <submittedName>
        <fullName evidence="2">Uncharacterized protein</fullName>
    </submittedName>
</protein>
<proteinExistence type="predicted"/>
<dbReference type="EMBL" id="PDZR01000001">
    <property type="protein sequence ID" value="PNG27826.1"/>
    <property type="molecule type" value="Genomic_DNA"/>
</dbReference>
<keyword evidence="1" id="KW-1133">Transmembrane helix</keyword>
<dbReference type="Proteomes" id="UP000236286">
    <property type="component" value="Unassembled WGS sequence"/>
</dbReference>
<evidence type="ECO:0000256" key="1">
    <source>
        <dbReference type="SAM" id="Phobius"/>
    </source>
</evidence>
<keyword evidence="1" id="KW-0812">Transmembrane</keyword>
<dbReference type="AlphaFoldDB" id="A0A2J7TM22"/>
<evidence type="ECO:0000313" key="3">
    <source>
        <dbReference type="Proteomes" id="UP000236286"/>
    </source>
</evidence>
<organism evidence="2 3">
    <name type="scientific">Methylocella silvestris</name>
    <dbReference type="NCBI Taxonomy" id="199596"/>
    <lineage>
        <taxon>Bacteria</taxon>
        <taxon>Pseudomonadati</taxon>
        <taxon>Pseudomonadota</taxon>
        <taxon>Alphaproteobacteria</taxon>
        <taxon>Hyphomicrobiales</taxon>
        <taxon>Beijerinckiaceae</taxon>
        <taxon>Methylocella</taxon>
    </lineage>
</organism>
<comment type="caution">
    <text evidence="2">The sequence shown here is derived from an EMBL/GenBank/DDBJ whole genome shotgun (WGS) entry which is preliminary data.</text>
</comment>
<dbReference type="OrthoDB" id="8441658at2"/>
<gene>
    <name evidence="2" type="ORF">CR492_02710</name>
</gene>
<reference evidence="2 3" key="1">
    <citation type="submission" date="2017-10" db="EMBL/GenBank/DDBJ databases">
        <title>Genome announcement of Methylocella silvestris TVC from permafrost.</title>
        <authorList>
            <person name="Wang J."/>
            <person name="Geng K."/>
            <person name="Ul-Haque F."/>
            <person name="Crombie A.T."/>
            <person name="Street L.E."/>
            <person name="Wookey P.A."/>
            <person name="Murrell J.C."/>
            <person name="Pratscher J."/>
        </authorList>
    </citation>
    <scope>NUCLEOTIDE SEQUENCE [LARGE SCALE GENOMIC DNA]</scope>
    <source>
        <strain evidence="2 3">TVC</strain>
    </source>
</reference>
<dbReference type="RefSeq" id="WP_102842135.1">
    <property type="nucleotide sequence ID" value="NZ_PDZR01000001.1"/>
</dbReference>
<accession>A0A2J7TM22</accession>
<evidence type="ECO:0000313" key="2">
    <source>
        <dbReference type="EMBL" id="PNG27826.1"/>
    </source>
</evidence>
<name>A0A2J7TM22_METSI</name>
<keyword evidence="1" id="KW-0472">Membrane</keyword>